<name>A0A9Q3H8N7_9BASI</name>
<protein>
    <submittedName>
        <fullName evidence="1">Uncharacterized protein</fullName>
    </submittedName>
</protein>
<proteinExistence type="predicted"/>
<keyword evidence="2" id="KW-1185">Reference proteome</keyword>
<organism evidence="1 2">
    <name type="scientific">Austropuccinia psidii MF-1</name>
    <dbReference type="NCBI Taxonomy" id="1389203"/>
    <lineage>
        <taxon>Eukaryota</taxon>
        <taxon>Fungi</taxon>
        <taxon>Dikarya</taxon>
        <taxon>Basidiomycota</taxon>
        <taxon>Pucciniomycotina</taxon>
        <taxon>Pucciniomycetes</taxon>
        <taxon>Pucciniales</taxon>
        <taxon>Sphaerophragmiaceae</taxon>
        <taxon>Austropuccinia</taxon>
    </lineage>
</organism>
<sequence length="130" mass="14143">MMVWGASCGLIQSQLLIIPTGQQQAIYFIENAYEPGLLPFMDKLVEVDIAENCKRLTLMEDGGPSILPLPANNGRTNIKFTSLCGLLPHLISTQSKTYGLNKICCHSPFQSQNNGPIDSSSQCCLGIITL</sequence>
<gene>
    <name evidence="1" type="ORF">O181_032895</name>
</gene>
<evidence type="ECO:0000313" key="2">
    <source>
        <dbReference type="Proteomes" id="UP000765509"/>
    </source>
</evidence>
<reference evidence="1" key="1">
    <citation type="submission" date="2021-03" db="EMBL/GenBank/DDBJ databases">
        <title>Draft genome sequence of rust myrtle Austropuccinia psidii MF-1, a brazilian biotype.</title>
        <authorList>
            <person name="Quecine M.C."/>
            <person name="Pachon D.M.R."/>
            <person name="Bonatelli M.L."/>
            <person name="Correr F.H."/>
            <person name="Franceschini L.M."/>
            <person name="Leite T.F."/>
            <person name="Margarido G.R.A."/>
            <person name="Almeida C.A."/>
            <person name="Ferrarezi J.A."/>
            <person name="Labate C.A."/>
        </authorList>
    </citation>
    <scope>NUCLEOTIDE SEQUENCE</scope>
    <source>
        <strain evidence="1">MF-1</strain>
    </source>
</reference>
<comment type="caution">
    <text evidence="1">The sequence shown here is derived from an EMBL/GenBank/DDBJ whole genome shotgun (WGS) entry which is preliminary data.</text>
</comment>
<dbReference type="Proteomes" id="UP000765509">
    <property type="component" value="Unassembled WGS sequence"/>
</dbReference>
<dbReference type="AlphaFoldDB" id="A0A9Q3H8N7"/>
<evidence type="ECO:0000313" key="1">
    <source>
        <dbReference type="EMBL" id="MBW0493180.1"/>
    </source>
</evidence>
<accession>A0A9Q3H8N7</accession>
<dbReference type="EMBL" id="AVOT02011947">
    <property type="protein sequence ID" value="MBW0493180.1"/>
    <property type="molecule type" value="Genomic_DNA"/>
</dbReference>
<dbReference type="OrthoDB" id="3268173at2759"/>